<sequence>MYAMVTDDETIESLQEDIVGQIASDIGITKPSDACVYESEHAYESRDLPLSPATAIGPRAKSCATRFVVSVPYRTAKARLQKFLIKNLLVDASPMASGAKYEKFKKRLCELYNCSAPDDHVRCMVLNQTLPSSLVVATHLIRQDVKPSVVKLMRLEGIDDESNGLLLFLPIKAAYERFQLGFFFDRGKRQLRVMIFDLALPSRRLVDELTEQQRALLLQTTTHDAGPGSDFDMQTTFGDIENRLIAYTSNGRAYPRCLNVHYAVAVAHTVYKG</sequence>
<dbReference type="AlphaFoldDB" id="A0A8K1CG99"/>
<reference evidence="2" key="1">
    <citation type="submission" date="2019-03" db="EMBL/GenBank/DDBJ databases">
        <title>Long read genome sequence of the mycoparasitic Pythium oligandrum ATCC 38472 isolated from sugarbeet rhizosphere.</title>
        <authorList>
            <person name="Gaulin E."/>
        </authorList>
    </citation>
    <scope>NUCLEOTIDE SEQUENCE</scope>
    <source>
        <strain evidence="2">ATCC 38472_TT</strain>
    </source>
</reference>
<protein>
    <recommendedName>
        <fullName evidence="1">HNH nuclease domain-containing protein</fullName>
    </recommendedName>
</protein>
<dbReference type="OrthoDB" id="151325at2759"/>
<dbReference type="InterPro" id="IPR003615">
    <property type="entry name" value="HNH_nuc"/>
</dbReference>
<dbReference type="Pfam" id="PF13391">
    <property type="entry name" value="HNH_2"/>
    <property type="match status" value="1"/>
</dbReference>
<organism evidence="2 3">
    <name type="scientific">Pythium oligandrum</name>
    <name type="common">Mycoparasitic fungus</name>
    <dbReference type="NCBI Taxonomy" id="41045"/>
    <lineage>
        <taxon>Eukaryota</taxon>
        <taxon>Sar</taxon>
        <taxon>Stramenopiles</taxon>
        <taxon>Oomycota</taxon>
        <taxon>Peronosporomycetes</taxon>
        <taxon>Pythiales</taxon>
        <taxon>Pythiaceae</taxon>
        <taxon>Pythium</taxon>
    </lineage>
</organism>
<keyword evidence="3" id="KW-1185">Reference proteome</keyword>
<evidence type="ECO:0000313" key="3">
    <source>
        <dbReference type="Proteomes" id="UP000794436"/>
    </source>
</evidence>
<name>A0A8K1CG99_PYTOL</name>
<feature type="domain" description="HNH nuclease" evidence="1">
    <location>
        <begin position="123"/>
        <end position="182"/>
    </location>
</feature>
<dbReference type="Proteomes" id="UP000794436">
    <property type="component" value="Unassembled WGS sequence"/>
</dbReference>
<dbReference type="EMBL" id="SPLM01000073">
    <property type="protein sequence ID" value="TMW62979.1"/>
    <property type="molecule type" value="Genomic_DNA"/>
</dbReference>
<comment type="caution">
    <text evidence="2">The sequence shown here is derived from an EMBL/GenBank/DDBJ whole genome shotgun (WGS) entry which is preliminary data.</text>
</comment>
<accession>A0A8K1CG99</accession>
<gene>
    <name evidence="2" type="ORF">Poli38472_005597</name>
</gene>
<proteinExistence type="predicted"/>
<evidence type="ECO:0000313" key="2">
    <source>
        <dbReference type="EMBL" id="TMW62979.1"/>
    </source>
</evidence>
<evidence type="ECO:0000259" key="1">
    <source>
        <dbReference type="Pfam" id="PF13391"/>
    </source>
</evidence>